<dbReference type="GO" id="GO:0016020">
    <property type="term" value="C:membrane"/>
    <property type="evidence" value="ECO:0007669"/>
    <property type="project" value="TreeGrafter"/>
</dbReference>
<dbReference type="Pfam" id="PF00650">
    <property type="entry name" value="CRAL_TRIO"/>
    <property type="match status" value="1"/>
</dbReference>
<dbReference type="InterPro" id="IPR036865">
    <property type="entry name" value="CRAL-TRIO_dom_sf"/>
</dbReference>
<dbReference type="AlphaFoldDB" id="A0A8X6HZR3"/>
<keyword evidence="3" id="KW-1185">Reference proteome</keyword>
<protein>
    <submittedName>
        <fullName evidence="2">Alpha-tocopherol transfer protein-like</fullName>
    </submittedName>
</protein>
<dbReference type="SMART" id="SM00516">
    <property type="entry name" value="SEC14"/>
    <property type="match status" value="1"/>
</dbReference>
<gene>
    <name evidence="2" type="primary">Ttpal_0</name>
    <name evidence="2" type="ORF">TNCT_357171</name>
</gene>
<dbReference type="EMBL" id="BMAO01000641">
    <property type="protein sequence ID" value="GFQ68250.1"/>
    <property type="molecule type" value="Genomic_DNA"/>
</dbReference>
<dbReference type="GO" id="GO:1902936">
    <property type="term" value="F:phosphatidylinositol bisphosphate binding"/>
    <property type="evidence" value="ECO:0007669"/>
    <property type="project" value="TreeGrafter"/>
</dbReference>
<comment type="caution">
    <text evidence="2">The sequence shown here is derived from an EMBL/GenBank/DDBJ whole genome shotgun (WGS) entry which is preliminary data.</text>
</comment>
<dbReference type="CDD" id="cd00170">
    <property type="entry name" value="SEC14"/>
    <property type="match status" value="1"/>
</dbReference>
<evidence type="ECO:0000259" key="1">
    <source>
        <dbReference type="PROSITE" id="PS50191"/>
    </source>
</evidence>
<dbReference type="SUPFAM" id="SSF52087">
    <property type="entry name" value="CRAL/TRIO domain"/>
    <property type="match status" value="1"/>
</dbReference>
<dbReference type="OrthoDB" id="6682367at2759"/>
<organism evidence="2 3">
    <name type="scientific">Trichonephila clavata</name>
    <name type="common">Joro spider</name>
    <name type="synonym">Nephila clavata</name>
    <dbReference type="NCBI Taxonomy" id="2740835"/>
    <lineage>
        <taxon>Eukaryota</taxon>
        <taxon>Metazoa</taxon>
        <taxon>Ecdysozoa</taxon>
        <taxon>Arthropoda</taxon>
        <taxon>Chelicerata</taxon>
        <taxon>Arachnida</taxon>
        <taxon>Araneae</taxon>
        <taxon>Araneomorphae</taxon>
        <taxon>Entelegynae</taxon>
        <taxon>Araneoidea</taxon>
        <taxon>Nephilidae</taxon>
        <taxon>Trichonephila</taxon>
    </lineage>
</organism>
<accession>A0A8X6HZR3</accession>
<dbReference type="Gene3D" id="3.40.525.10">
    <property type="entry name" value="CRAL-TRIO lipid binding domain"/>
    <property type="match status" value="1"/>
</dbReference>
<dbReference type="PROSITE" id="PS50191">
    <property type="entry name" value="CRAL_TRIO"/>
    <property type="match status" value="1"/>
</dbReference>
<name>A0A8X6HZR3_TRICU</name>
<sequence length="288" mass="33535">MRDHSLKDVSLLPFEMGYLPKEFEEKAVSENYETSENKIRGLTELRKMVELDISTSGIEMDDEFLVVFLRYGNYEVTEAYSRLKNLIKLKTDNEDIFSGQLFDVIAKTATDKIMIFLPYRCPDGCGILYVNIDNWIPENFPVLEVKRMAAIVLLQGIREPMNQVNGFKVIIDAKSNPWRHLRHCTFQNLYLIYFGTQCCFPGRFHSYHVVNMSFTAKFCLQMMKTVLPEELKRKIHIHSSREELLEHFPTEVVPQEYGGQLESFDMSGWLKRVMEPEKLGSMCGKFPV</sequence>
<dbReference type="InterPro" id="IPR036273">
    <property type="entry name" value="CRAL/TRIO_N_dom_sf"/>
</dbReference>
<dbReference type="Gene3D" id="1.20.5.1200">
    <property type="entry name" value="Alpha-tocopherol transfer"/>
    <property type="match status" value="1"/>
</dbReference>
<feature type="domain" description="CRAL-TRIO" evidence="1">
    <location>
        <begin position="101"/>
        <end position="265"/>
    </location>
</feature>
<evidence type="ECO:0000313" key="2">
    <source>
        <dbReference type="EMBL" id="GFQ68250.1"/>
    </source>
</evidence>
<dbReference type="Gene3D" id="1.10.8.20">
    <property type="entry name" value="N-terminal domain of phosphatidylinositol transfer protein sec14p"/>
    <property type="match status" value="1"/>
</dbReference>
<dbReference type="SUPFAM" id="SSF46938">
    <property type="entry name" value="CRAL/TRIO N-terminal domain"/>
    <property type="match status" value="1"/>
</dbReference>
<dbReference type="PANTHER" id="PTHR10174:SF208">
    <property type="entry name" value="CRAL-TRIO DOMAIN-CONTAINING PROTEIN DDB_G0278031"/>
    <property type="match status" value="1"/>
</dbReference>
<dbReference type="InterPro" id="IPR001251">
    <property type="entry name" value="CRAL-TRIO_dom"/>
</dbReference>
<dbReference type="Proteomes" id="UP000887116">
    <property type="component" value="Unassembled WGS sequence"/>
</dbReference>
<dbReference type="PANTHER" id="PTHR10174">
    <property type="entry name" value="ALPHA-TOCOPHEROL TRANSFER PROTEIN-RELATED"/>
    <property type="match status" value="1"/>
</dbReference>
<reference evidence="2" key="1">
    <citation type="submission" date="2020-07" db="EMBL/GenBank/DDBJ databases">
        <title>Multicomponent nature underlies the extraordinary mechanical properties of spider dragline silk.</title>
        <authorList>
            <person name="Kono N."/>
            <person name="Nakamura H."/>
            <person name="Mori M."/>
            <person name="Yoshida Y."/>
            <person name="Ohtoshi R."/>
            <person name="Malay A.D."/>
            <person name="Moran D.A.P."/>
            <person name="Tomita M."/>
            <person name="Numata K."/>
            <person name="Arakawa K."/>
        </authorList>
    </citation>
    <scope>NUCLEOTIDE SEQUENCE</scope>
</reference>
<dbReference type="PRINTS" id="PR00180">
    <property type="entry name" value="CRETINALDHBP"/>
</dbReference>
<evidence type="ECO:0000313" key="3">
    <source>
        <dbReference type="Proteomes" id="UP000887116"/>
    </source>
</evidence>
<proteinExistence type="predicted"/>